<keyword evidence="2" id="KW-1185">Reference proteome</keyword>
<dbReference type="Pfam" id="PF12023">
    <property type="entry name" value="DUF3511"/>
    <property type="match status" value="1"/>
</dbReference>
<accession>A0AAQ3JQM7</accession>
<name>A0AAQ3JQM7_9LILI</name>
<dbReference type="EMBL" id="CP136890">
    <property type="protein sequence ID" value="WOK93542.1"/>
    <property type="molecule type" value="Genomic_DNA"/>
</dbReference>
<evidence type="ECO:0000313" key="2">
    <source>
        <dbReference type="Proteomes" id="UP001327560"/>
    </source>
</evidence>
<dbReference type="Proteomes" id="UP001327560">
    <property type="component" value="Chromosome 1"/>
</dbReference>
<protein>
    <submittedName>
        <fullName evidence="1">Uncharacterized protein</fullName>
    </submittedName>
</protein>
<evidence type="ECO:0000313" key="1">
    <source>
        <dbReference type="EMBL" id="WOK93542.1"/>
    </source>
</evidence>
<dbReference type="InterPro" id="IPR021899">
    <property type="entry name" value="DUF3511"/>
</dbReference>
<dbReference type="PANTHER" id="PTHR33193">
    <property type="entry name" value="DOMAIN PROTEIN, PUTATIVE (DUF3511)-RELATED"/>
    <property type="match status" value="1"/>
</dbReference>
<proteinExistence type="predicted"/>
<gene>
    <name evidence="1" type="ORF">Cni_G02242</name>
</gene>
<organism evidence="1 2">
    <name type="scientific">Canna indica</name>
    <name type="common">Indian-shot</name>
    <dbReference type="NCBI Taxonomy" id="4628"/>
    <lineage>
        <taxon>Eukaryota</taxon>
        <taxon>Viridiplantae</taxon>
        <taxon>Streptophyta</taxon>
        <taxon>Embryophyta</taxon>
        <taxon>Tracheophyta</taxon>
        <taxon>Spermatophyta</taxon>
        <taxon>Magnoliopsida</taxon>
        <taxon>Liliopsida</taxon>
        <taxon>Zingiberales</taxon>
        <taxon>Cannaceae</taxon>
        <taxon>Canna</taxon>
    </lineage>
</organism>
<sequence>MQRWISNSDFRWLGRWISRSGPSHSLSRWVFSDPEFQFKRRVASYKAYAVEGKVKGSVRRSFRWLKDKYSEVVYGFW</sequence>
<reference evidence="1 2" key="1">
    <citation type="submission" date="2023-10" db="EMBL/GenBank/DDBJ databases">
        <title>Chromosome-scale genome assembly provides insights into flower coloration mechanisms of Canna indica.</title>
        <authorList>
            <person name="Li C."/>
        </authorList>
    </citation>
    <scope>NUCLEOTIDE SEQUENCE [LARGE SCALE GENOMIC DNA]</scope>
    <source>
        <tissue evidence="1">Flower</tissue>
    </source>
</reference>
<dbReference type="PANTHER" id="PTHR33193:SF62">
    <property type="entry name" value="FAMILY ABC TRANSPORTER, PUTATIVE (DUF3511)-RELATED"/>
    <property type="match status" value="1"/>
</dbReference>
<dbReference type="AlphaFoldDB" id="A0AAQ3JQM7"/>